<keyword evidence="3" id="KW-1185">Reference proteome</keyword>
<protein>
    <submittedName>
        <fullName evidence="2">Serine hydrolase</fullName>
    </submittedName>
</protein>
<gene>
    <name evidence="2" type="ORF">GRI58_08155</name>
</gene>
<dbReference type="GO" id="GO:0016787">
    <property type="term" value="F:hydrolase activity"/>
    <property type="evidence" value="ECO:0007669"/>
    <property type="project" value="UniProtKB-KW"/>
</dbReference>
<sequence length="441" mass="47064">MPQTAFDSIALSRRALIRSGGLLAGSAVLAAGVVPRRVLAQGDHAGMHWPHVSELIDSYVDPRKLANMVAALGWGTQAPQVIAKGNLAIGQDAPAGIDSLYRIYSMTKPITGMAAMMLIDAGKMGLDQPLYEILPAFKNMMVQKVYDGPVTPDNLEPAKQPITIRMLLTHTAGLGYSIIQNGPIKDLYEKNGLVPGQVSRLPLPELGRAKPVEGLANFADGLAKVPLVLQPGEKFSYSVGLDLMGRVIEVVSGMPFDEFLRTKIFEPCGMTSTFFQVPEKDVGRLTTNYAVVSGTLFPIDPAASSIYLDKPAFPFGGAGLVSSPRDYDRFLEMLLNYGMIDGTRVMTERAVRVGTSNLLPKGAITKSTWIEGQGFGAGGRVSDGAYGWGGAAGTVAFVSFKAGLRAGMFTQYMPSDAYPIHTAFPAAVLKDLAGMQMKKAA</sequence>
<dbReference type="Proteomes" id="UP000439780">
    <property type="component" value="Unassembled WGS sequence"/>
</dbReference>
<dbReference type="PROSITE" id="PS51318">
    <property type="entry name" value="TAT"/>
    <property type="match status" value="1"/>
</dbReference>
<dbReference type="Gene3D" id="3.40.710.10">
    <property type="entry name" value="DD-peptidase/beta-lactamase superfamily"/>
    <property type="match status" value="1"/>
</dbReference>
<dbReference type="PANTHER" id="PTHR43283:SF3">
    <property type="entry name" value="BETA-LACTAMASE FAMILY PROTEIN (AFU_ORTHOLOGUE AFUA_5G07500)"/>
    <property type="match status" value="1"/>
</dbReference>
<reference evidence="2 3" key="1">
    <citation type="submission" date="2019-12" db="EMBL/GenBank/DDBJ databases">
        <title>Genomic-based taxomic classification of the family Erythrobacteraceae.</title>
        <authorList>
            <person name="Xu L."/>
        </authorList>
    </citation>
    <scope>NUCLEOTIDE SEQUENCE [LARGE SCALE GENOMIC DNA]</scope>
    <source>
        <strain evidence="2 3">KEMB 9005-328</strain>
    </source>
</reference>
<evidence type="ECO:0000313" key="3">
    <source>
        <dbReference type="Proteomes" id="UP000439780"/>
    </source>
</evidence>
<name>A0A845AE67_9SPHN</name>
<dbReference type="RefSeq" id="WP_160753069.1">
    <property type="nucleotide sequence ID" value="NZ_WTYA01000005.1"/>
</dbReference>
<dbReference type="SUPFAM" id="SSF56601">
    <property type="entry name" value="beta-lactamase/transpeptidase-like"/>
    <property type="match status" value="1"/>
</dbReference>
<evidence type="ECO:0000259" key="1">
    <source>
        <dbReference type="Pfam" id="PF00144"/>
    </source>
</evidence>
<keyword evidence="2" id="KW-0378">Hydrolase</keyword>
<evidence type="ECO:0000313" key="2">
    <source>
        <dbReference type="EMBL" id="MXP28792.1"/>
    </source>
</evidence>
<dbReference type="PANTHER" id="PTHR43283">
    <property type="entry name" value="BETA-LACTAMASE-RELATED"/>
    <property type="match status" value="1"/>
</dbReference>
<proteinExistence type="predicted"/>
<dbReference type="InterPro" id="IPR001466">
    <property type="entry name" value="Beta-lactam-related"/>
</dbReference>
<dbReference type="InterPro" id="IPR050789">
    <property type="entry name" value="Diverse_Enzym_Activities"/>
</dbReference>
<dbReference type="Pfam" id="PF00144">
    <property type="entry name" value="Beta-lactamase"/>
    <property type="match status" value="1"/>
</dbReference>
<feature type="domain" description="Beta-lactamase-related" evidence="1">
    <location>
        <begin position="90"/>
        <end position="417"/>
    </location>
</feature>
<organism evidence="2 3">
    <name type="scientific">Qipengyuania algicida</name>
    <dbReference type="NCBI Taxonomy" id="1836209"/>
    <lineage>
        <taxon>Bacteria</taxon>
        <taxon>Pseudomonadati</taxon>
        <taxon>Pseudomonadota</taxon>
        <taxon>Alphaproteobacteria</taxon>
        <taxon>Sphingomonadales</taxon>
        <taxon>Erythrobacteraceae</taxon>
        <taxon>Qipengyuania</taxon>
    </lineage>
</organism>
<dbReference type="InterPro" id="IPR006311">
    <property type="entry name" value="TAT_signal"/>
</dbReference>
<dbReference type="InterPro" id="IPR012338">
    <property type="entry name" value="Beta-lactam/transpept-like"/>
</dbReference>
<comment type="caution">
    <text evidence="2">The sequence shown here is derived from an EMBL/GenBank/DDBJ whole genome shotgun (WGS) entry which is preliminary data.</text>
</comment>
<accession>A0A845AE67</accession>
<dbReference type="EMBL" id="WTYA01000005">
    <property type="protein sequence ID" value="MXP28792.1"/>
    <property type="molecule type" value="Genomic_DNA"/>
</dbReference>
<dbReference type="OrthoDB" id="9808046at2"/>
<dbReference type="AlphaFoldDB" id="A0A845AE67"/>